<evidence type="ECO:0000313" key="2">
    <source>
        <dbReference type="EMBL" id="MCY6372777.1"/>
    </source>
</evidence>
<feature type="transmembrane region" description="Helical" evidence="1">
    <location>
        <begin position="12"/>
        <end position="29"/>
    </location>
</feature>
<protein>
    <submittedName>
        <fullName evidence="2">DUF3919 family protein</fullName>
    </submittedName>
</protein>
<comment type="caution">
    <text evidence="2">The sequence shown here is derived from an EMBL/GenBank/DDBJ whole genome shotgun (WGS) entry which is preliminary data.</text>
</comment>
<gene>
    <name evidence="2" type="ORF">OXH55_19480</name>
</gene>
<evidence type="ECO:0000313" key="3">
    <source>
        <dbReference type="Proteomes" id="UP001079657"/>
    </source>
</evidence>
<evidence type="ECO:0000256" key="1">
    <source>
        <dbReference type="SAM" id="Phobius"/>
    </source>
</evidence>
<proteinExistence type="predicted"/>
<keyword evidence="3" id="KW-1185">Reference proteome</keyword>
<keyword evidence="1" id="KW-0472">Membrane</keyword>
<accession>A0ABT4CUP3</accession>
<dbReference type="Proteomes" id="UP001079657">
    <property type="component" value="Unassembled WGS sequence"/>
</dbReference>
<dbReference type="InterPro" id="IPR025031">
    <property type="entry name" value="DUF3919"/>
</dbReference>
<sequence>MKRINTKIRIILVYMITITISIIAININYNKLYNKVKIIDDREEVIKKASMSIPVKIEFFNEKWGRCVLEDKNSINNIWNFIDEIMKSTSKRSDYKIDNTSPINIVGNIYYLNGMKCEFQVSNVLKLNNYIYGDSYKLPIINNLRNSLLSYLYSPNNLAQFISQTNKVILMDKLRGKVKFGNSDKDKIRNLISKAIKLEDDKEIMDLTRRQTYPSSHIKVYMDQENDNYLKVKSYNVINIDIYDEFFIVQYLGDENGRHIYMKGNLKNICDELSNNYSNKFN</sequence>
<organism evidence="2 3">
    <name type="scientific">Clostridium ganghwense</name>
    <dbReference type="NCBI Taxonomy" id="312089"/>
    <lineage>
        <taxon>Bacteria</taxon>
        <taxon>Bacillati</taxon>
        <taxon>Bacillota</taxon>
        <taxon>Clostridia</taxon>
        <taxon>Eubacteriales</taxon>
        <taxon>Clostridiaceae</taxon>
        <taxon>Clostridium</taxon>
    </lineage>
</organism>
<dbReference type="Pfam" id="PF13057">
    <property type="entry name" value="DUF3919"/>
    <property type="match status" value="1"/>
</dbReference>
<keyword evidence="1" id="KW-1133">Transmembrane helix</keyword>
<reference evidence="2" key="1">
    <citation type="submission" date="2022-12" db="EMBL/GenBank/DDBJ databases">
        <authorList>
            <person name="Wang J."/>
        </authorList>
    </citation>
    <scope>NUCLEOTIDE SEQUENCE</scope>
    <source>
        <strain evidence="2">HY-42-06</strain>
    </source>
</reference>
<keyword evidence="1" id="KW-0812">Transmembrane</keyword>
<name>A0ABT4CUP3_9CLOT</name>
<dbReference type="RefSeq" id="WP_268051840.1">
    <property type="nucleotide sequence ID" value="NZ_JAPQES010000013.1"/>
</dbReference>
<dbReference type="EMBL" id="JAPQES010000013">
    <property type="protein sequence ID" value="MCY6372777.1"/>
    <property type="molecule type" value="Genomic_DNA"/>
</dbReference>